<dbReference type="GO" id="GO:0016020">
    <property type="term" value="C:membrane"/>
    <property type="evidence" value="ECO:0007669"/>
    <property type="project" value="UniProtKB-SubCell"/>
</dbReference>
<evidence type="ECO:0000313" key="7">
    <source>
        <dbReference type="Proteomes" id="UP000320055"/>
    </source>
</evidence>
<dbReference type="GO" id="GO:0005509">
    <property type="term" value="F:calcium ion binding"/>
    <property type="evidence" value="ECO:0007669"/>
    <property type="project" value="InterPro"/>
</dbReference>
<protein>
    <submittedName>
        <fullName evidence="6">Type I secretion target GGXGXDXXX repeat protein domain protein</fullName>
    </submittedName>
</protein>
<dbReference type="SUPFAM" id="SSF51120">
    <property type="entry name" value="beta-Roll"/>
    <property type="match status" value="1"/>
</dbReference>
<dbReference type="PRINTS" id="PR00313">
    <property type="entry name" value="CABNDNGRPT"/>
</dbReference>
<dbReference type="EMBL" id="CAACVJ010000116">
    <property type="protein sequence ID" value="VEP13540.1"/>
    <property type="molecule type" value="Genomic_DNA"/>
</dbReference>
<dbReference type="InterPro" id="IPR011049">
    <property type="entry name" value="Serralysin-like_metalloprot_C"/>
</dbReference>
<dbReference type="PROSITE" id="PS00330">
    <property type="entry name" value="HEMOLYSIN_CALCIUM"/>
    <property type="match status" value="2"/>
</dbReference>
<dbReference type="GO" id="GO:0090729">
    <property type="term" value="F:toxin activity"/>
    <property type="evidence" value="ECO:0007669"/>
    <property type="project" value="UniProtKB-KW"/>
</dbReference>
<dbReference type="PANTHER" id="PTHR47197:SF3">
    <property type="entry name" value="DIHYDRO-HEME D1 DEHYDROGENASE"/>
    <property type="match status" value="1"/>
</dbReference>
<dbReference type="SUPFAM" id="SSF50974">
    <property type="entry name" value="Nitrous oxide reductase, N-terminal domain"/>
    <property type="match status" value="1"/>
</dbReference>
<name>A0A563VQ57_9CYAN</name>
<dbReference type="InterPro" id="IPR003995">
    <property type="entry name" value="RTX_toxin_determinant-A"/>
</dbReference>
<dbReference type="OrthoDB" id="9783944at2"/>
<dbReference type="GO" id="GO:0005576">
    <property type="term" value="C:extracellular region"/>
    <property type="evidence" value="ECO:0007669"/>
    <property type="project" value="InterPro"/>
</dbReference>
<sequence length="528" mass="57053">MSQHNTSTGSVVIANRNSGSISILNEDTGELIRTVDLPSSEGESTPEPMYVYNLISTNEIIVDDRANNRVVFFDSETFEVTGTVETGAGNFHMWASPQEDRVWVVNDRDDTLTVIDPQTKTEITRVELPEEVIGADALPHDVIIDPSGDFAYVTVIRENNPDSDLLVKIDARDFTILDTADVGKDPHVSLSPENNLLYVPAAESDRIEVFDRRGTELVQVDTIEQPGAHGIEFTANGKYIYTTNLPGGGDNGLFAIDSVSNEIVGDLDGVDTPFAVPHNVWLTGDGEKLFLTHSGGESSQVSFYSLEDPTLPVLEGSTDVEGLNPFGLAYAAPDVDDLIVGTENRDRLRGREGNDFLYGEAGNDRLIGNRGNDKLFGGEGADQLRGNEGDDVLIGGEGRDLLIGNRGDDLLVGVSVESFTPGANEIDFLIGNSGADTFVLGDALEVYYDDDNDQTLGLKNFANIRDFDLQESDVIRLHGSADDYSLESSSLGTSIFYESEGQSSELIGVVAGVNDLQLDSDAFEFASV</sequence>
<dbReference type="Pfam" id="PF00353">
    <property type="entry name" value="HemolysinCabind"/>
    <property type="match status" value="3"/>
</dbReference>
<dbReference type="RefSeq" id="WP_144871738.1">
    <property type="nucleotide sequence ID" value="NZ_LR213952.1"/>
</dbReference>
<dbReference type="InterPro" id="IPR018511">
    <property type="entry name" value="Hemolysin-typ_Ca-bd_CS"/>
</dbReference>
<dbReference type="PANTHER" id="PTHR47197">
    <property type="entry name" value="PROTEIN NIRF"/>
    <property type="match status" value="1"/>
</dbReference>
<keyword evidence="4" id="KW-0843">Virulence</keyword>
<comment type="subcellular location">
    <subcellularLocation>
        <location evidence="1">Membrane</location>
    </subcellularLocation>
</comment>
<reference evidence="6 7" key="1">
    <citation type="submission" date="2019-01" db="EMBL/GenBank/DDBJ databases">
        <authorList>
            <person name="Brito A."/>
        </authorList>
    </citation>
    <scope>NUCLEOTIDE SEQUENCE [LARGE SCALE GENOMIC DNA]</scope>
    <source>
        <strain evidence="6">1</strain>
    </source>
</reference>
<evidence type="ECO:0000256" key="1">
    <source>
        <dbReference type="ARBA" id="ARBA00004370"/>
    </source>
</evidence>
<proteinExistence type="predicted"/>
<evidence type="ECO:0000313" key="6">
    <source>
        <dbReference type="EMBL" id="VEP13540.1"/>
    </source>
</evidence>
<evidence type="ECO:0000256" key="5">
    <source>
        <dbReference type="ARBA" id="ARBA00023136"/>
    </source>
</evidence>
<dbReference type="InterPro" id="IPR019405">
    <property type="entry name" value="Lactonase_7-beta_prop"/>
</dbReference>
<dbReference type="PRINTS" id="PR01488">
    <property type="entry name" value="RTXTOXINA"/>
</dbReference>
<dbReference type="Pfam" id="PF10282">
    <property type="entry name" value="Lactonase"/>
    <property type="match status" value="1"/>
</dbReference>
<evidence type="ECO:0000256" key="3">
    <source>
        <dbReference type="ARBA" id="ARBA00022737"/>
    </source>
</evidence>
<dbReference type="InterPro" id="IPR011045">
    <property type="entry name" value="N2O_reductase_N"/>
</dbReference>
<dbReference type="Gene3D" id="2.150.10.10">
    <property type="entry name" value="Serralysin-like metalloprotease, C-terminal"/>
    <property type="match status" value="2"/>
</dbReference>
<dbReference type="AlphaFoldDB" id="A0A563VQ57"/>
<gene>
    <name evidence="6" type="ORF">H1P_2020001</name>
</gene>
<dbReference type="InterPro" id="IPR015943">
    <property type="entry name" value="WD40/YVTN_repeat-like_dom_sf"/>
</dbReference>
<dbReference type="Proteomes" id="UP000320055">
    <property type="component" value="Unassembled WGS sequence"/>
</dbReference>
<organism evidence="6 7">
    <name type="scientific">Hyella patelloides LEGE 07179</name>
    <dbReference type="NCBI Taxonomy" id="945734"/>
    <lineage>
        <taxon>Bacteria</taxon>
        <taxon>Bacillati</taxon>
        <taxon>Cyanobacteriota</taxon>
        <taxon>Cyanophyceae</taxon>
        <taxon>Pleurocapsales</taxon>
        <taxon>Hyellaceae</taxon>
        <taxon>Hyella</taxon>
    </lineage>
</organism>
<evidence type="ECO:0000256" key="4">
    <source>
        <dbReference type="ARBA" id="ARBA00023026"/>
    </source>
</evidence>
<accession>A0A563VQ57</accession>
<evidence type="ECO:0000256" key="2">
    <source>
        <dbReference type="ARBA" id="ARBA00022656"/>
    </source>
</evidence>
<dbReference type="Gene3D" id="2.130.10.10">
    <property type="entry name" value="YVTN repeat-like/Quinoprotein amine dehydrogenase"/>
    <property type="match status" value="1"/>
</dbReference>
<keyword evidence="7" id="KW-1185">Reference proteome</keyword>
<dbReference type="InterPro" id="IPR001343">
    <property type="entry name" value="Hemolysn_Ca-bd"/>
</dbReference>
<keyword evidence="2" id="KW-0800">Toxin</keyword>
<keyword evidence="3" id="KW-0677">Repeat</keyword>
<keyword evidence="5" id="KW-0472">Membrane</keyword>
<dbReference type="InterPro" id="IPR051200">
    <property type="entry name" value="Host-pathogen_enzymatic-act"/>
</dbReference>